<protein>
    <submittedName>
        <fullName evidence="1">Uncharacterized protein</fullName>
    </submittedName>
</protein>
<proteinExistence type="predicted"/>
<accession>A0AAD4FK58</accession>
<dbReference type="EMBL" id="JAANER010000004">
    <property type="protein sequence ID" value="KAG9189991.1"/>
    <property type="molecule type" value="Genomic_DNA"/>
</dbReference>
<evidence type="ECO:0000313" key="1">
    <source>
        <dbReference type="EMBL" id="KAG9189991.1"/>
    </source>
</evidence>
<sequence>MFLADVHPSCPGVVQKRKLSDAAPAFPNIFLTRRVSINVKQDRGPGWQDRANNEHLELLLELLSQTKLIQEKKLTIMNMKKRPTSLALGNFSIEMTFEEGQGFEELKGRGWDIVISK</sequence>
<reference evidence="1" key="1">
    <citation type="submission" date="2021-07" db="EMBL/GenBank/DDBJ databases">
        <title>Genome Resource of American Ginseng Black Spot Pathogen Alternaria panax.</title>
        <authorList>
            <person name="Qiu C."/>
            <person name="Wang W."/>
            <person name="Liu Z."/>
        </authorList>
    </citation>
    <scope>NUCLEOTIDE SEQUENCE</scope>
    <source>
        <strain evidence="1">BNCC115425</strain>
    </source>
</reference>
<comment type="caution">
    <text evidence="1">The sequence shown here is derived from an EMBL/GenBank/DDBJ whole genome shotgun (WGS) entry which is preliminary data.</text>
</comment>
<keyword evidence="2" id="KW-1185">Reference proteome</keyword>
<dbReference type="Proteomes" id="UP001199106">
    <property type="component" value="Unassembled WGS sequence"/>
</dbReference>
<evidence type="ECO:0000313" key="2">
    <source>
        <dbReference type="Proteomes" id="UP001199106"/>
    </source>
</evidence>
<gene>
    <name evidence="1" type="ORF">G6011_08079</name>
</gene>
<organism evidence="1 2">
    <name type="scientific">Alternaria panax</name>
    <dbReference type="NCBI Taxonomy" id="48097"/>
    <lineage>
        <taxon>Eukaryota</taxon>
        <taxon>Fungi</taxon>
        <taxon>Dikarya</taxon>
        <taxon>Ascomycota</taxon>
        <taxon>Pezizomycotina</taxon>
        <taxon>Dothideomycetes</taxon>
        <taxon>Pleosporomycetidae</taxon>
        <taxon>Pleosporales</taxon>
        <taxon>Pleosporineae</taxon>
        <taxon>Pleosporaceae</taxon>
        <taxon>Alternaria</taxon>
        <taxon>Alternaria sect. Panax</taxon>
    </lineage>
</organism>
<name>A0AAD4FK58_9PLEO</name>
<dbReference type="AlphaFoldDB" id="A0AAD4FK58"/>